<gene>
    <name evidence="1" type="ORF">CK203_064195</name>
</gene>
<comment type="caution">
    <text evidence="1">The sequence shown here is derived from an EMBL/GenBank/DDBJ whole genome shotgun (WGS) entry which is preliminary data.</text>
</comment>
<accession>A0A438FR56</accession>
<proteinExistence type="predicted"/>
<protein>
    <submittedName>
        <fullName evidence="1">Uncharacterized protein</fullName>
    </submittedName>
</protein>
<reference evidence="1 2" key="1">
    <citation type="journal article" date="2018" name="PLoS Genet.">
        <title>Population sequencing reveals clonal diversity and ancestral inbreeding in the grapevine cultivar Chardonnay.</title>
        <authorList>
            <person name="Roach M.J."/>
            <person name="Johnson D.L."/>
            <person name="Bohlmann J."/>
            <person name="van Vuuren H.J."/>
            <person name="Jones S.J."/>
            <person name="Pretorius I.S."/>
            <person name="Schmidt S.A."/>
            <person name="Borneman A.R."/>
        </authorList>
    </citation>
    <scope>NUCLEOTIDE SEQUENCE [LARGE SCALE GENOMIC DNA]</scope>
    <source>
        <strain evidence="2">cv. Chardonnay</strain>
        <tissue evidence="1">Leaf</tissue>
    </source>
</reference>
<dbReference type="EMBL" id="QGNW01000773">
    <property type="protein sequence ID" value="RVW62433.1"/>
    <property type="molecule type" value="Genomic_DNA"/>
</dbReference>
<dbReference type="Proteomes" id="UP000288805">
    <property type="component" value="Unassembled WGS sequence"/>
</dbReference>
<name>A0A438FR56_VITVI</name>
<evidence type="ECO:0000313" key="2">
    <source>
        <dbReference type="Proteomes" id="UP000288805"/>
    </source>
</evidence>
<dbReference type="AlphaFoldDB" id="A0A438FR56"/>
<evidence type="ECO:0000313" key="1">
    <source>
        <dbReference type="EMBL" id="RVW62433.1"/>
    </source>
</evidence>
<organism evidence="1 2">
    <name type="scientific">Vitis vinifera</name>
    <name type="common">Grape</name>
    <dbReference type="NCBI Taxonomy" id="29760"/>
    <lineage>
        <taxon>Eukaryota</taxon>
        <taxon>Viridiplantae</taxon>
        <taxon>Streptophyta</taxon>
        <taxon>Embryophyta</taxon>
        <taxon>Tracheophyta</taxon>
        <taxon>Spermatophyta</taxon>
        <taxon>Magnoliopsida</taxon>
        <taxon>eudicotyledons</taxon>
        <taxon>Gunneridae</taxon>
        <taxon>Pentapetalae</taxon>
        <taxon>rosids</taxon>
        <taxon>Vitales</taxon>
        <taxon>Vitaceae</taxon>
        <taxon>Viteae</taxon>
        <taxon>Vitis</taxon>
    </lineage>
</organism>
<sequence length="60" mass="6534">MSSNSPLIGLLRFRPKIMGGTVECMSLDICKDSKMCELVKDLSQPSQTILDAESPVSAFN</sequence>